<sequence>MTLFMSQSRCGMVPAVRNFSVLPFIDCFIAEPNIGESLNWAELENSWLAKFRNHYSVSDHRSPAFFQLKPPYGIKIPPAICERGGELSAG</sequence>
<gene>
    <name evidence="1" type="ORF">ACFOFO_13195</name>
</gene>
<reference evidence="2" key="1">
    <citation type="journal article" date="2019" name="Int. J. Syst. Evol. Microbiol.">
        <title>The Global Catalogue of Microorganisms (GCM) 10K type strain sequencing project: providing services to taxonomists for standard genome sequencing and annotation.</title>
        <authorList>
            <consortium name="The Broad Institute Genomics Platform"/>
            <consortium name="The Broad Institute Genome Sequencing Center for Infectious Disease"/>
            <person name="Wu L."/>
            <person name="Ma J."/>
        </authorList>
    </citation>
    <scope>NUCLEOTIDE SEQUENCE [LARGE SCALE GENOMIC DNA]</scope>
    <source>
        <strain evidence="2">KCTC 42986</strain>
    </source>
</reference>
<protein>
    <submittedName>
        <fullName evidence="1">Uncharacterized protein</fullName>
    </submittedName>
</protein>
<keyword evidence="2" id="KW-1185">Reference proteome</keyword>
<comment type="caution">
    <text evidence="1">The sequence shown here is derived from an EMBL/GenBank/DDBJ whole genome shotgun (WGS) entry which is preliminary data.</text>
</comment>
<evidence type="ECO:0000313" key="2">
    <source>
        <dbReference type="Proteomes" id="UP001595530"/>
    </source>
</evidence>
<evidence type="ECO:0000313" key="1">
    <source>
        <dbReference type="EMBL" id="MFC3108906.1"/>
    </source>
</evidence>
<dbReference type="RefSeq" id="WP_390328876.1">
    <property type="nucleotide sequence ID" value="NZ_JBHRTP010000039.1"/>
</dbReference>
<organism evidence="1 2">
    <name type="scientific">Undibacterium arcticum</name>
    <dbReference type="NCBI Taxonomy" id="1762892"/>
    <lineage>
        <taxon>Bacteria</taxon>
        <taxon>Pseudomonadati</taxon>
        <taxon>Pseudomonadota</taxon>
        <taxon>Betaproteobacteria</taxon>
        <taxon>Burkholderiales</taxon>
        <taxon>Oxalobacteraceae</taxon>
        <taxon>Undibacterium</taxon>
    </lineage>
</organism>
<dbReference type="Proteomes" id="UP001595530">
    <property type="component" value="Unassembled WGS sequence"/>
</dbReference>
<accession>A0ABV7F3N1</accession>
<proteinExistence type="predicted"/>
<dbReference type="EMBL" id="JBHRTP010000039">
    <property type="protein sequence ID" value="MFC3108906.1"/>
    <property type="molecule type" value="Genomic_DNA"/>
</dbReference>
<name>A0ABV7F3N1_9BURK</name>